<evidence type="ECO:0000313" key="2">
    <source>
        <dbReference type="EMBL" id="MXG89299.1"/>
    </source>
</evidence>
<dbReference type="RefSeq" id="WP_160876523.1">
    <property type="nucleotide sequence ID" value="NZ_WUEK01000003.1"/>
</dbReference>
<dbReference type="AlphaFoldDB" id="A0A6L7EYL8"/>
<organism evidence="2 3">
    <name type="scientific">Nocardioides flavescens</name>
    <dbReference type="NCBI Taxonomy" id="2691959"/>
    <lineage>
        <taxon>Bacteria</taxon>
        <taxon>Bacillati</taxon>
        <taxon>Actinomycetota</taxon>
        <taxon>Actinomycetes</taxon>
        <taxon>Propionibacteriales</taxon>
        <taxon>Nocardioidaceae</taxon>
        <taxon>Nocardioides</taxon>
    </lineage>
</organism>
<dbReference type="Gene3D" id="3.10.450.50">
    <property type="match status" value="1"/>
</dbReference>
<dbReference type="Pfam" id="PF13577">
    <property type="entry name" value="SnoaL_4"/>
    <property type="match status" value="1"/>
</dbReference>
<dbReference type="InterPro" id="IPR032710">
    <property type="entry name" value="NTF2-like_dom_sf"/>
</dbReference>
<dbReference type="Proteomes" id="UP000473325">
    <property type="component" value="Unassembled WGS sequence"/>
</dbReference>
<keyword evidence="3" id="KW-1185">Reference proteome</keyword>
<gene>
    <name evidence="2" type="ORF">GRQ65_07025</name>
</gene>
<comment type="caution">
    <text evidence="2">The sequence shown here is derived from an EMBL/GenBank/DDBJ whole genome shotgun (WGS) entry which is preliminary data.</text>
</comment>
<dbReference type="SUPFAM" id="SSF54427">
    <property type="entry name" value="NTF2-like"/>
    <property type="match status" value="1"/>
</dbReference>
<accession>A0A6L7EYL8</accession>
<reference evidence="2 3" key="1">
    <citation type="submission" date="2019-12" db="EMBL/GenBank/DDBJ databases">
        <authorList>
            <person name="Kun Z."/>
        </authorList>
    </citation>
    <scope>NUCLEOTIDE SEQUENCE [LARGE SCALE GENOMIC DNA]</scope>
    <source>
        <strain evidence="2 3">YIM 123512</strain>
    </source>
</reference>
<dbReference type="InterPro" id="IPR037401">
    <property type="entry name" value="SnoaL-like"/>
</dbReference>
<proteinExistence type="predicted"/>
<evidence type="ECO:0000313" key="3">
    <source>
        <dbReference type="Proteomes" id="UP000473325"/>
    </source>
</evidence>
<protein>
    <recommendedName>
        <fullName evidence="1">SnoaL-like domain-containing protein</fullName>
    </recommendedName>
</protein>
<feature type="domain" description="SnoaL-like" evidence="1">
    <location>
        <begin position="11"/>
        <end position="126"/>
    </location>
</feature>
<dbReference type="EMBL" id="WUEK01000003">
    <property type="protein sequence ID" value="MXG89299.1"/>
    <property type="molecule type" value="Genomic_DNA"/>
</dbReference>
<sequence>MSTDSLSAHDRAAAKSAVLDTVHRYAHLAKEAADFDAMVPLWTPDGTFTLPNGHAVPPTEIRTIVATGEPDFIRHHITTCVVDFPTPDVARADTYFIAYTDIAQPDHWGRWDDTLARQDDGRWLFTNKSVVIDGWAEVSFWADLMAKLAQ</sequence>
<name>A0A6L7EYL8_9ACTN</name>
<evidence type="ECO:0000259" key="1">
    <source>
        <dbReference type="Pfam" id="PF13577"/>
    </source>
</evidence>